<dbReference type="GO" id="GO:0004674">
    <property type="term" value="F:protein serine/threonine kinase activity"/>
    <property type="evidence" value="ECO:0007669"/>
    <property type="project" value="UniProtKB-KW"/>
</dbReference>
<evidence type="ECO:0000256" key="2">
    <source>
        <dbReference type="ARBA" id="ARBA00022527"/>
    </source>
</evidence>
<keyword evidence="9" id="KW-1133">Transmembrane helix</keyword>
<dbReference type="InterPro" id="IPR020635">
    <property type="entry name" value="Tyr_kinase_cat_dom"/>
</dbReference>
<dbReference type="RefSeq" id="WP_096441079.1">
    <property type="nucleotide sequence ID" value="NZ_AP018164.1"/>
</dbReference>
<dbReference type="SUPFAM" id="SSF56112">
    <property type="entry name" value="Protein kinase-like (PK-like)"/>
    <property type="match status" value="1"/>
</dbReference>
<evidence type="ECO:0000256" key="8">
    <source>
        <dbReference type="SAM" id="MobiDB-lite"/>
    </source>
</evidence>
<dbReference type="EC" id="2.7.11.1" evidence="1"/>
<organism evidence="11 12">
    <name type="scientific">Mycobacterium shigaense</name>
    <dbReference type="NCBI Taxonomy" id="722731"/>
    <lineage>
        <taxon>Bacteria</taxon>
        <taxon>Bacillati</taxon>
        <taxon>Actinomycetota</taxon>
        <taxon>Actinomycetes</taxon>
        <taxon>Mycobacteriales</taxon>
        <taxon>Mycobacteriaceae</taxon>
        <taxon>Mycobacterium</taxon>
        <taxon>Mycobacterium simiae complex</taxon>
    </lineage>
</organism>
<evidence type="ECO:0000256" key="1">
    <source>
        <dbReference type="ARBA" id="ARBA00012513"/>
    </source>
</evidence>
<proteinExistence type="predicted"/>
<dbReference type="Pfam" id="PF00069">
    <property type="entry name" value="Pkinase"/>
    <property type="match status" value="1"/>
</dbReference>
<dbReference type="PANTHER" id="PTHR43289:SF6">
    <property type="entry name" value="SERINE_THREONINE-PROTEIN KINASE NEKL-3"/>
    <property type="match status" value="1"/>
</dbReference>
<dbReference type="EMBL" id="AP018164">
    <property type="protein sequence ID" value="BAX93349.1"/>
    <property type="molecule type" value="Genomic_DNA"/>
</dbReference>
<dbReference type="InterPro" id="IPR008266">
    <property type="entry name" value="Tyr_kinase_AS"/>
</dbReference>
<gene>
    <name evidence="11" type="ORF">MSG_03211</name>
</gene>
<keyword evidence="9" id="KW-0812">Transmembrane</keyword>
<dbReference type="Gene3D" id="1.10.510.10">
    <property type="entry name" value="Transferase(Phosphotransferase) domain 1"/>
    <property type="match status" value="1"/>
</dbReference>
<feature type="transmembrane region" description="Helical" evidence="9">
    <location>
        <begin position="306"/>
        <end position="328"/>
    </location>
</feature>
<dbReference type="CDD" id="cd14014">
    <property type="entry name" value="STKc_PknB_like"/>
    <property type="match status" value="1"/>
</dbReference>
<dbReference type="InterPro" id="IPR017441">
    <property type="entry name" value="Protein_kinase_ATP_BS"/>
</dbReference>
<dbReference type="Gene3D" id="3.30.200.20">
    <property type="entry name" value="Phosphorylase Kinase, domain 1"/>
    <property type="match status" value="1"/>
</dbReference>
<evidence type="ECO:0000256" key="4">
    <source>
        <dbReference type="ARBA" id="ARBA00022741"/>
    </source>
</evidence>
<dbReference type="Proteomes" id="UP000217736">
    <property type="component" value="Chromosome"/>
</dbReference>
<evidence type="ECO:0000256" key="7">
    <source>
        <dbReference type="PROSITE-ProRule" id="PRU10141"/>
    </source>
</evidence>
<reference evidence="12" key="1">
    <citation type="submission" date="2017-06" db="EMBL/GenBank/DDBJ databases">
        <title>Complete Genome Sequence of Mycobacterium shigaense.</title>
        <authorList>
            <person name="Fukano H."/>
            <person name="Yoshida M."/>
            <person name="Kazumi Y."/>
            <person name="Ogura Y."/>
            <person name="Mitarai S."/>
            <person name="Hayashi T."/>
            <person name="Hoshino Y."/>
        </authorList>
    </citation>
    <scope>NUCLEOTIDE SEQUENCE [LARGE SCALE GENOMIC DNA]</scope>
    <source>
        <strain evidence="12">UN-152</strain>
    </source>
</reference>
<dbReference type="AlphaFoldDB" id="A0A1Z4EK43"/>
<feature type="binding site" evidence="7">
    <location>
        <position position="45"/>
    </location>
    <ligand>
        <name>ATP</name>
        <dbReference type="ChEBI" id="CHEBI:30616"/>
    </ligand>
</feature>
<evidence type="ECO:0000256" key="5">
    <source>
        <dbReference type="ARBA" id="ARBA00022777"/>
    </source>
</evidence>
<evidence type="ECO:0000256" key="3">
    <source>
        <dbReference type="ARBA" id="ARBA00022679"/>
    </source>
</evidence>
<dbReference type="OrthoDB" id="9762169at2"/>
<dbReference type="SMART" id="SM00219">
    <property type="entry name" value="TyrKc"/>
    <property type="match status" value="1"/>
</dbReference>
<dbReference type="PROSITE" id="PS50011">
    <property type="entry name" value="PROTEIN_KINASE_DOM"/>
    <property type="match status" value="1"/>
</dbReference>
<evidence type="ECO:0000256" key="6">
    <source>
        <dbReference type="ARBA" id="ARBA00022840"/>
    </source>
</evidence>
<keyword evidence="5 11" id="KW-0418">Kinase</keyword>
<protein>
    <recommendedName>
        <fullName evidence="1">non-specific serine/threonine protein kinase</fullName>
        <ecNumber evidence="1">2.7.11.1</ecNumber>
    </recommendedName>
</protein>
<keyword evidence="12" id="KW-1185">Reference proteome</keyword>
<accession>A0A1Z4EK43</accession>
<dbReference type="GO" id="GO:0005524">
    <property type="term" value="F:ATP binding"/>
    <property type="evidence" value="ECO:0007669"/>
    <property type="project" value="UniProtKB-UniRule"/>
</dbReference>
<dbReference type="GO" id="GO:0004713">
    <property type="term" value="F:protein tyrosine kinase activity"/>
    <property type="evidence" value="ECO:0007669"/>
    <property type="project" value="InterPro"/>
</dbReference>
<dbReference type="PROSITE" id="PS00107">
    <property type="entry name" value="PROTEIN_KINASE_ATP"/>
    <property type="match status" value="1"/>
</dbReference>
<sequence>MFSSHRSRLGTRLGPYELRSLLGTGDTGEVYGAYDTVNDRMVALKLLRGRFTGDAGFRQCFWHESRLVAQLRESHVVPVHDSGEIDGELFLDMQLVEGGSLRDLLREQGVLEPSRAVSIAGQVARALDSAHAAGLVHRDVRPENILLTGDDFAYLTGFGVERSGSWAYTAPERLRGGRIGPQVDVHSLACVLYECLTGETPFHGHEVRDAHLFSPPPRPSIMRRGIGRGLDDVIAIGMAKQPAARYPLAGEFARAAREVVAPVFEPVGAGAGQLPLPRTRPFRALSEPLPAETTPASLARRVDARLVLIGAAVATLVAGLLAAVASVFGDDHTGSQLPPQASAAPAPSAPPPPKTPTLSHPLKGADGLGFVGESARCDPRNPPAAVVRTAKSLAVVCQNLIGTYYYRGERISDGAHIELSNAEHVGDGFEVTNPVDGVVYEVRPHRLKIISNGHVDSSERVLRSSSVVTGVVIDGHVPDIGPQSIAGQVTRSAARRRDFRPCRGGSETWSDAW</sequence>
<keyword evidence="2" id="KW-0723">Serine/threonine-protein kinase</keyword>
<keyword evidence="4 7" id="KW-0547">Nucleotide-binding</keyword>
<dbReference type="PROSITE" id="PS00109">
    <property type="entry name" value="PROTEIN_KINASE_TYR"/>
    <property type="match status" value="1"/>
</dbReference>
<feature type="region of interest" description="Disordered" evidence="8">
    <location>
        <begin position="334"/>
        <end position="365"/>
    </location>
</feature>
<keyword evidence="3 11" id="KW-0808">Transferase</keyword>
<dbReference type="KEGG" id="mshg:MSG_03211"/>
<evidence type="ECO:0000313" key="12">
    <source>
        <dbReference type="Proteomes" id="UP000217736"/>
    </source>
</evidence>
<dbReference type="PANTHER" id="PTHR43289">
    <property type="entry name" value="MITOGEN-ACTIVATED PROTEIN KINASE KINASE KINASE 20-RELATED"/>
    <property type="match status" value="1"/>
</dbReference>
<keyword evidence="6 7" id="KW-0067">ATP-binding</keyword>
<dbReference type="InterPro" id="IPR000719">
    <property type="entry name" value="Prot_kinase_dom"/>
</dbReference>
<name>A0A1Z4EK43_9MYCO</name>
<evidence type="ECO:0000313" key="11">
    <source>
        <dbReference type="EMBL" id="BAX93349.1"/>
    </source>
</evidence>
<evidence type="ECO:0000259" key="10">
    <source>
        <dbReference type="PROSITE" id="PS50011"/>
    </source>
</evidence>
<keyword evidence="9" id="KW-0472">Membrane</keyword>
<feature type="domain" description="Protein kinase" evidence="10">
    <location>
        <begin position="16"/>
        <end position="264"/>
    </location>
</feature>
<feature type="compositionally biased region" description="Low complexity" evidence="8">
    <location>
        <begin position="335"/>
        <end position="346"/>
    </location>
</feature>
<dbReference type="InterPro" id="IPR011009">
    <property type="entry name" value="Kinase-like_dom_sf"/>
</dbReference>
<evidence type="ECO:0000256" key="9">
    <source>
        <dbReference type="SAM" id="Phobius"/>
    </source>
</evidence>